<keyword evidence="4" id="KW-1185">Reference proteome</keyword>
<protein>
    <submittedName>
        <fullName evidence="3">DUF499 domain-containing protein</fullName>
    </submittedName>
</protein>
<organism evidence="3 4">
    <name type="scientific">Deinococcus oregonensis</name>
    <dbReference type="NCBI Taxonomy" id="1805970"/>
    <lineage>
        <taxon>Bacteria</taxon>
        <taxon>Thermotogati</taxon>
        <taxon>Deinococcota</taxon>
        <taxon>Deinococci</taxon>
        <taxon>Deinococcales</taxon>
        <taxon>Deinococcaceae</taxon>
        <taxon>Deinococcus</taxon>
    </lineage>
</organism>
<dbReference type="Pfam" id="PF04465">
    <property type="entry name" value="DUF499"/>
    <property type="match status" value="1"/>
</dbReference>
<dbReference type="RefSeq" id="WP_380012175.1">
    <property type="nucleotide sequence ID" value="NZ_JBHLYR010000049.1"/>
</dbReference>
<name>A0ABV6B0X2_9DEIO</name>
<dbReference type="InterPro" id="IPR041650">
    <property type="entry name" value="HEPN_Swt1"/>
</dbReference>
<evidence type="ECO:0000313" key="3">
    <source>
        <dbReference type="EMBL" id="MFB9993405.1"/>
    </source>
</evidence>
<proteinExistence type="predicted"/>
<dbReference type="PANTHER" id="PTHR23237">
    <property type="entry name" value="NUCLEOLAR PROTEIN FAMILY A MEMBER 1 SNORNP PROTEIN GAR1"/>
    <property type="match status" value="1"/>
</dbReference>
<feature type="region of interest" description="Disordered" evidence="1">
    <location>
        <begin position="974"/>
        <end position="1041"/>
    </location>
</feature>
<dbReference type="InterPro" id="IPR007555">
    <property type="entry name" value="DUF499"/>
</dbReference>
<dbReference type="PANTHER" id="PTHR23237:SF6">
    <property type="entry name" value="H_ACA RIBONUCLEOPROTEIN COMPLEX SUBUNIT 1"/>
    <property type="match status" value="1"/>
</dbReference>
<dbReference type="Pfam" id="PF18731">
    <property type="entry name" value="HEPN_Swt1"/>
    <property type="match status" value="1"/>
</dbReference>
<evidence type="ECO:0000313" key="4">
    <source>
        <dbReference type="Proteomes" id="UP001589733"/>
    </source>
</evidence>
<feature type="compositionally biased region" description="Gly residues" evidence="1">
    <location>
        <begin position="983"/>
        <end position="1041"/>
    </location>
</feature>
<reference evidence="3 4" key="1">
    <citation type="submission" date="2024-09" db="EMBL/GenBank/DDBJ databases">
        <authorList>
            <person name="Sun Q."/>
            <person name="Mori K."/>
        </authorList>
    </citation>
    <scope>NUCLEOTIDE SEQUENCE [LARGE SCALE GENOMIC DNA]</scope>
    <source>
        <strain evidence="3 4">JCM 13503</strain>
    </source>
</reference>
<sequence>MTNVQEAFGKAVFGYAGAVRGYVVNRLSGHYGPGAAWGKAFMDSLTPARQENIRRDIEAGKVKNPQDAIDLTHFADVLLKQRDVFDKDFGRQRSKAVTWAQEIAEVRHLYSHQQTVSDDDAYRALDNMARLLVLMDETEKAAEVKALRDGLLTGTAKAGVVAAPASTDPAMQPWWKNAQPHADIRKGQFDENTFAAKLDDVVRDDGSAPLEYRRADLFFKKTYLTKELTAVLADTLRRLAGTGGESVVQLRTPFGGGKTHALIALYHLVKHHADIEDADRAAILKAANLTDVPRARVAVLVGTQLDPNGRVMEDGTRLMTLWGEMAYQLGGLEGYEVLRAADESGIAPGKDGLVTLFQAVKAKRGSALVLMDELLVYQVKAAGKRVEGTTLQAQTFAFLQALTEAVGSIEGASLVTTFPESHIEYYDHQEAPEVFARLEKIFGRVQAVRVPVQGEEIYEVIRRRLFDSIDERAAEQVAAEYSAMFEAHKDDLPTEARTTEYRRKMMRAFPFHPELIDLLYEQWGSMQSFQKTRGVLRLLARVIEHGYLATVARPLISLGDVGLEEGEMQATITQTLKDAEWGGALASDLSAPGGRSYQLDKEQGGNYARHRLAQTVASAVFMASHSGGTQKGITKPGLNLALMHPEGITPMLITDALDRLKNRLYYLHANGNYVFRAQANLNSVLADRTAQVKRERALEFVKEAAQKATGGTLFKPYIWPESHKDVPDSQGFKLVLLGPDTPLDDLDLRERKLSLLQQNAGNGPRIHKNTLVYLAARSADLTRAVDAARTLLALQDIEKDKAITLSDEQKKDLKDRLTKQAESIPSLTKASYTSLLTPGVNEAGTAIWRDMDITAHARTRPTLEAAVTDVLRQEDMLISGIDPALLLQGPWKLWPADEEFVDLKTLRDYFTRLPHLPFLESEAALKTAIVRGVSQGLFELGQFIGTEVTNIWDRKNSLDEGSVFFTEPYRLARPGVIPRPTGGSTGGGGDGTGGGGDGTGGGGGGTGGGGGGTGGGGGGTGGGGDGTGGGGGGTGGGGGGTGSRRVTYVRLTLPDVALTQVPTLLDLFNALRDAKGQVQMKVELTASNPTGLDQAMLDLSVKELIDQYGLRVDWHQE</sequence>
<evidence type="ECO:0000256" key="1">
    <source>
        <dbReference type="SAM" id="MobiDB-lite"/>
    </source>
</evidence>
<dbReference type="EMBL" id="JBHLYR010000049">
    <property type="protein sequence ID" value="MFB9993405.1"/>
    <property type="molecule type" value="Genomic_DNA"/>
</dbReference>
<feature type="domain" description="Swt1-like HEPN" evidence="2">
    <location>
        <begin position="17"/>
        <end position="134"/>
    </location>
</feature>
<accession>A0ABV6B0X2</accession>
<comment type="caution">
    <text evidence="3">The sequence shown here is derived from an EMBL/GenBank/DDBJ whole genome shotgun (WGS) entry which is preliminary data.</text>
</comment>
<evidence type="ECO:0000259" key="2">
    <source>
        <dbReference type="Pfam" id="PF18731"/>
    </source>
</evidence>
<gene>
    <name evidence="3" type="ORF">ACFFLM_15670</name>
</gene>
<dbReference type="Proteomes" id="UP001589733">
    <property type="component" value="Unassembled WGS sequence"/>
</dbReference>